<feature type="region of interest" description="Disordered" evidence="1">
    <location>
        <begin position="1"/>
        <end position="20"/>
    </location>
</feature>
<reference evidence="2 3" key="1">
    <citation type="submission" date="2019-12" db="EMBL/GenBank/DDBJ databases">
        <authorList>
            <person name="Jiao W.-B."/>
            <person name="Schneeberger K."/>
        </authorList>
    </citation>
    <scope>NUCLEOTIDE SEQUENCE [LARGE SCALE GENOMIC DNA]</scope>
    <source>
        <strain evidence="3">cv. C24</strain>
    </source>
</reference>
<gene>
    <name evidence="2" type="ORF">C24_LOCUS8198</name>
</gene>
<accession>A0A5S9WZN6</accession>
<evidence type="ECO:0000313" key="3">
    <source>
        <dbReference type="Proteomes" id="UP000434276"/>
    </source>
</evidence>
<protein>
    <recommendedName>
        <fullName evidence="4">NYN domain-containing protein</fullName>
    </recommendedName>
</protein>
<dbReference type="OrthoDB" id="1824674at2759"/>
<organism evidence="2 3">
    <name type="scientific">Arabidopsis thaliana</name>
    <name type="common">Mouse-ear cress</name>
    <dbReference type="NCBI Taxonomy" id="3702"/>
    <lineage>
        <taxon>Eukaryota</taxon>
        <taxon>Viridiplantae</taxon>
        <taxon>Streptophyta</taxon>
        <taxon>Embryophyta</taxon>
        <taxon>Tracheophyta</taxon>
        <taxon>Spermatophyta</taxon>
        <taxon>Magnoliopsida</taxon>
        <taxon>eudicotyledons</taxon>
        <taxon>Gunneridae</taxon>
        <taxon>Pentapetalae</taxon>
        <taxon>rosids</taxon>
        <taxon>malvids</taxon>
        <taxon>Brassicales</taxon>
        <taxon>Brassicaceae</taxon>
        <taxon>Camelineae</taxon>
        <taxon>Arabidopsis</taxon>
    </lineage>
</organism>
<sequence>MYRGFNMTLRQSQGQASSGTSRTTQSLISILIRFFKILNQLLRIRYGGEVKILGYYEKNNISEVRFCQRFIEYHNAGIMLRGVSGDKAARVGQMIVRICLWPLDNPVSNLMVVFKNISQEPELIRVLQALRLNNFNVLLAQHFNVETPLLLQTVSSSIWLSTSLFGRGILIKPSFTSSAASWPPETMYKGLNETNVFWDVEDCPIPNGVTTDEVDKMFMDICFFTLNNPVGYPKRSNLVVMARSYNLEVDQLKVDKPLVFKIEMLDGFLKALRTRGYNVLLAEPDDSYRRSVWLWPSLAYGGNPIQHSVLTTTCHSTCIFWDVEDFPIPNGIDTTDKVILNIKSALAKTGYDGKVSIVAYYEKNKILDDFHLVPAGDKSSREYREFSDVLQLLSGRGYNVVLALPDVAAYLRSAFLLESMKQITSFLPRGSFFGCILAADRLENLCSPFPSSHQPQRSQLFQPVPLLHQFLPLLELSVSRTKKPELIRVLQALRLKDHNVLLAQPDHNNVEAAVLIHTSVSSSVWRSRSLLDRGILIKQTGNSQHDETCACSGCLQAVENKLAKKRKKQQERKKRKKQKQQKKFKVTTTTKGDTESN</sequence>
<dbReference type="ExpressionAtlas" id="A0A5S9WZN6">
    <property type="expression patterns" value="baseline and differential"/>
</dbReference>
<dbReference type="GO" id="GO:0010468">
    <property type="term" value="P:regulation of gene expression"/>
    <property type="evidence" value="ECO:0007669"/>
    <property type="project" value="InterPro"/>
</dbReference>
<dbReference type="GO" id="GO:0005777">
    <property type="term" value="C:peroxisome"/>
    <property type="evidence" value="ECO:0007669"/>
    <property type="project" value="InterPro"/>
</dbReference>
<evidence type="ECO:0000313" key="2">
    <source>
        <dbReference type="EMBL" id="CAA0366792.1"/>
    </source>
</evidence>
<feature type="compositionally biased region" description="Polar residues" evidence="1">
    <location>
        <begin position="8"/>
        <end position="20"/>
    </location>
</feature>
<dbReference type="PANTHER" id="PTHR14379:SF7">
    <property type="entry name" value="ENDONUCLEASE OR GLYCOSYL HYDROLASE-RELATED"/>
    <property type="match status" value="1"/>
</dbReference>
<proteinExistence type="predicted"/>
<dbReference type="InterPro" id="IPR024768">
    <property type="entry name" value="Marf1"/>
</dbReference>
<dbReference type="AlphaFoldDB" id="A0A5S9WZN6"/>
<name>A0A5S9WZN6_ARATH</name>
<evidence type="ECO:0000256" key="1">
    <source>
        <dbReference type="SAM" id="MobiDB-lite"/>
    </source>
</evidence>
<dbReference type="CDD" id="cd10910">
    <property type="entry name" value="PIN_limkain_b1_N_like"/>
    <property type="match status" value="1"/>
</dbReference>
<dbReference type="PANTHER" id="PTHR14379">
    <property type="entry name" value="LIMKAIN B LKAP"/>
    <property type="match status" value="1"/>
</dbReference>
<evidence type="ECO:0008006" key="4">
    <source>
        <dbReference type="Google" id="ProtNLM"/>
    </source>
</evidence>
<dbReference type="EMBL" id="CACSHJ010000088">
    <property type="protein sequence ID" value="CAA0366792.1"/>
    <property type="molecule type" value="Genomic_DNA"/>
</dbReference>
<feature type="region of interest" description="Disordered" evidence="1">
    <location>
        <begin position="565"/>
        <end position="597"/>
    </location>
</feature>
<dbReference type="Proteomes" id="UP000434276">
    <property type="component" value="Unassembled WGS sequence"/>
</dbReference>
<feature type="compositionally biased region" description="Basic residues" evidence="1">
    <location>
        <begin position="565"/>
        <end position="585"/>
    </location>
</feature>